<proteinExistence type="predicted"/>
<keyword evidence="5" id="KW-1185">Reference proteome</keyword>
<evidence type="ECO:0000313" key="4">
    <source>
        <dbReference type="Proteomes" id="UP000306393"/>
    </source>
</evidence>
<comment type="caution">
    <text evidence="3">The sequence shown here is derived from an EMBL/GenBank/DDBJ whole genome shotgun (WGS) entry which is preliminary data.</text>
</comment>
<dbReference type="Proteomes" id="UP000306393">
    <property type="component" value="Unassembled WGS sequence"/>
</dbReference>
<dbReference type="EMBL" id="QGAC01000001">
    <property type="protein sequence ID" value="TKJ95200.1"/>
    <property type="molecule type" value="Genomic_DNA"/>
</dbReference>
<dbReference type="STRING" id="1219360.GCA_001571305_00785"/>
<feature type="signal peptide" evidence="1">
    <location>
        <begin position="1"/>
        <end position="21"/>
    </location>
</feature>
<evidence type="ECO:0000313" key="2">
    <source>
        <dbReference type="EMBL" id="MBD8105093.1"/>
    </source>
</evidence>
<feature type="chain" id="PRO_5020846441" evidence="1">
    <location>
        <begin position="22"/>
        <end position="142"/>
    </location>
</feature>
<accession>A0A4U3FN78</accession>
<reference evidence="2 5" key="2">
    <citation type="journal article" date="2020" name="FEMS Microbiol. Ecol.">
        <title>Temporal dynamics of bacterial communities during seed development and maturation.</title>
        <authorList>
            <person name="Chesneau G."/>
            <person name="Torres-Cortes G."/>
            <person name="Briand M."/>
            <person name="Darrasse A."/>
            <person name="Preveaux A."/>
            <person name="Marais C."/>
            <person name="Jacques M.A."/>
            <person name="Shade A."/>
            <person name="Barret M."/>
        </authorList>
    </citation>
    <scope>NUCLEOTIDE SEQUENCE [LARGE SCALE GENOMIC DNA]</scope>
    <source>
        <strain evidence="2 5">CFBP13732</strain>
    </source>
</reference>
<reference evidence="3 4" key="1">
    <citation type="journal article" date="2019" name="Sci. Rep.">
        <title>Differences in resource use lead to coexistence of seed-transmitted microbial populations.</title>
        <authorList>
            <person name="Torres-Cortes G."/>
            <person name="Garcia B.J."/>
            <person name="Compant S."/>
            <person name="Rezki S."/>
            <person name="Jones P."/>
            <person name="Preveaux A."/>
            <person name="Briand M."/>
            <person name="Roulet A."/>
            <person name="Bouchez O."/>
            <person name="Jacobson D."/>
            <person name="Barret M."/>
        </authorList>
    </citation>
    <scope>NUCLEOTIDE SEQUENCE [LARGE SCALE GENOMIC DNA]</scope>
    <source>
        <strain evidence="3 4">CFBP13511</strain>
    </source>
</reference>
<dbReference type="AlphaFoldDB" id="A0A4U3FN78"/>
<dbReference type="EMBL" id="JACYNN010000001">
    <property type="protein sequence ID" value="MBD8105093.1"/>
    <property type="molecule type" value="Genomic_DNA"/>
</dbReference>
<evidence type="ECO:0000256" key="1">
    <source>
        <dbReference type="SAM" id="SignalP"/>
    </source>
</evidence>
<protein>
    <submittedName>
        <fullName evidence="3">Uncharacterized protein</fullName>
    </submittedName>
</protein>
<dbReference type="RefSeq" id="WP_137268623.1">
    <property type="nucleotide sequence ID" value="NZ_JACYNM010000001.1"/>
</dbReference>
<name>A0A4U3FN78_9GAMM</name>
<gene>
    <name evidence="3" type="ORF">EpCFBP13511_02255</name>
    <name evidence="2" type="ORF">IFT93_01490</name>
</gene>
<dbReference type="OrthoDB" id="6505750at2"/>
<evidence type="ECO:0000313" key="5">
    <source>
        <dbReference type="Proteomes" id="UP000661012"/>
    </source>
</evidence>
<keyword evidence="1" id="KW-0732">Signal</keyword>
<organism evidence="3 4">
    <name type="scientific">Erwinia persicina</name>
    <dbReference type="NCBI Taxonomy" id="55211"/>
    <lineage>
        <taxon>Bacteria</taxon>
        <taxon>Pseudomonadati</taxon>
        <taxon>Pseudomonadota</taxon>
        <taxon>Gammaproteobacteria</taxon>
        <taxon>Enterobacterales</taxon>
        <taxon>Erwiniaceae</taxon>
        <taxon>Erwinia</taxon>
    </lineage>
</organism>
<sequence length="142" mass="15976">MRLTAAIIVLTAFTSSAQSHAIEWKTRCDDEAFSLPVDQQSHPLVVNENQIVISVHTKSVAGNKMGIFLDKTLDLGTGGMTLNWDNFSKTAKIADMTFKGREAVFRWYGFFDNVQQKRVWVAQPDFVETYAKNGQIKLITCD</sequence>
<evidence type="ECO:0000313" key="3">
    <source>
        <dbReference type="EMBL" id="TKJ95200.1"/>
    </source>
</evidence>
<dbReference type="Proteomes" id="UP000661012">
    <property type="component" value="Unassembled WGS sequence"/>
</dbReference>